<evidence type="ECO:0000256" key="3">
    <source>
        <dbReference type="ARBA" id="ARBA00011881"/>
    </source>
</evidence>
<dbReference type="Gene3D" id="1.10.12.10">
    <property type="entry name" value="Lyase 2-enoyl-coa Hydratase, Chain A, domain 2"/>
    <property type="match status" value="1"/>
</dbReference>
<name>A0A6A7KAF5_9FIRM</name>
<sequence length="259" mass="28034">MSENKVDLLFENEIAIVTLNNPPVNALDKVLIDELDKVVKELKMKEGLRAVIITGAGEKAFVAGADISQFPNLNRELGIPFVRKQQMLFQEISDLYCPVICALNGHALGGGLELALACDIRIASVKAKFGVPEVSLGIIPGLGGTQRLPRLITVGYAKKMIFSGEAIDAQEAYRIGLVEKIVEHEHVLKEALKLAEVISKKGPLGVAKAKVTINKGLELNVCEGLLLEANNFGDLCETNDKNEGAVAFFEKRAPEFKGN</sequence>
<dbReference type="EC" id="4.2.1.150" evidence="6"/>
<accession>A0A6A7KAF5</accession>
<comment type="pathway">
    <text evidence="1">Lipid metabolism; butanoate metabolism.</text>
</comment>
<gene>
    <name evidence="7" type="ORF">GC105_12090</name>
</gene>
<comment type="caution">
    <text evidence="7">The sequence shown here is derived from an EMBL/GenBank/DDBJ whole genome shotgun (WGS) entry which is preliminary data.</text>
</comment>
<dbReference type="RefSeq" id="WP_152805130.1">
    <property type="nucleotide sequence ID" value="NZ_WHNX01000020.1"/>
</dbReference>
<dbReference type="SUPFAM" id="SSF52096">
    <property type="entry name" value="ClpP/crotonase"/>
    <property type="match status" value="1"/>
</dbReference>
<evidence type="ECO:0000256" key="4">
    <source>
        <dbReference type="ARBA" id="ARBA00023239"/>
    </source>
</evidence>
<dbReference type="Proteomes" id="UP000440004">
    <property type="component" value="Unassembled WGS sequence"/>
</dbReference>
<dbReference type="Pfam" id="PF00378">
    <property type="entry name" value="ECH_1"/>
    <property type="match status" value="1"/>
</dbReference>
<evidence type="ECO:0000313" key="8">
    <source>
        <dbReference type="Proteomes" id="UP000440004"/>
    </source>
</evidence>
<dbReference type="GO" id="GO:0018812">
    <property type="term" value="F:3-hydroxyacyl-CoA dehydratase activity"/>
    <property type="evidence" value="ECO:0007669"/>
    <property type="project" value="UniProtKB-EC"/>
</dbReference>
<dbReference type="InterPro" id="IPR029045">
    <property type="entry name" value="ClpP/crotonase-like_dom_sf"/>
</dbReference>
<comment type="similarity">
    <text evidence="2">Belongs to the enoyl-CoA hydratase/isomerase family.</text>
</comment>
<evidence type="ECO:0000256" key="5">
    <source>
        <dbReference type="ARBA" id="ARBA00050624"/>
    </source>
</evidence>
<dbReference type="EMBL" id="WHNX01000020">
    <property type="protein sequence ID" value="MPW26529.1"/>
    <property type="molecule type" value="Genomic_DNA"/>
</dbReference>
<dbReference type="PANTHER" id="PTHR11941">
    <property type="entry name" value="ENOYL-COA HYDRATASE-RELATED"/>
    <property type="match status" value="1"/>
</dbReference>
<comment type="subunit">
    <text evidence="3">Homotetramer.</text>
</comment>
<dbReference type="Gene3D" id="3.90.226.10">
    <property type="entry name" value="2-enoyl-CoA Hydratase, Chain A, domain 1"/>
    <property type="match status" value="1"/>
</dbReference>
<dbReference type="AlphaFoldDB" id="A0A6A7KAF5"/>
<dbReference type="GO" id="GO:0006635">
    <property type="term" value="P:fatty acid beta-oxidation"/>
    <property type="evidence" value="ECO:0007669"/>
    <property type="project" value="TreeGrafter"/>
</dbReference>
<dbReference type="FunFam" id="1.10.12.10:FF:000001">
    <property type="entry name" value="Probable enoyl-CoA hydratase, mitochondrial"/>
    <property type="match status" value="1"/>
</dbReference>
<proteinExistence type="inferred from homology"/>
<protein>
    <recommendedName>
        <fullName evidence="6">short-chain-enoyl-CoA hydratase</fullName>
        <ecNumber evidence="6">4.2.1.150</ecNumber>
    </recommendedName>
</protein>
<dbReference type="FunFam" id="3.90.226.10:FF:000009">
    <property type="entry name" value="Carnitinyl-CoA dehydratase"/>
    <property type="match status" value="1"/>
</dbReference>
<evidence type="ECO:0000313" key="7">
    <source>
        <dbReference type="EMBL" id="MPW26529.1"/>
    </source>
</evidence>
<evidence type="ECO:0000256" key="6">
    <source>
        <dbReference type="ARBA" id="ARBA00067035"/>
    </source>
</evidence>
<reference evidence="7 8" key="1">
    <citation type="submission" date="2019-10" db="EMBL/GenBank/DDBJ databases">
        <title>Alkalibaculum tamaniensis sp.nov., a new alkaliphilic acetogen, isolated on methoxylated aromatics from a mud volcano.</title>
        <authorList>
            <person name="Khomyakova M.A."/>
            <person name="Merkel A.Y."/>
            <person name="Bonch-Osmolovskaya E.A."/>
            <person name="Slobodkin A.I."/>
        </authorList>
    </citation>
    <scope>NUCLEOTIDE SEQUENCE [LARGE SCALE GENOMIC DNA]</scope>
    <source>
        <strain evidence="7 8">M08DMB</strain>
    </source>
</reference>
<dbReference type="CDD" id="cd06558">
    <property type="entry name" value="crotonase-like"/>
    <property type="match status" value="1"/>
</dbReference>
<evidence type="ECO:0000256" key="1">
    <source>
        <dbReference type="ARBA" id="ARBA00005086"/>
    </source>
</evidence>
<keyword evidence="8" id="KW-1185">Reference proteome</keyword>
<keyword evidence="4" id="KW-0456">Lyase</keyword>
<organism evidence="7 8">
    <name type="scientific">Alkalibaculum sporogenes</name>
    <dbReference type="NCBI Taxonomy" id="2655001"/>
    <lineage>
        <taxon>Bacteria</taxon>
        <taxon>Bacillati</taxon>
        <taxon>Bacillota</taxon>
        <taxon>Clostridia</taxon>
        <taxon>Eubacteriales</taxon>
        <taxon>Eubacteriaceae</taxon>
        <taxon>Alkalibaculum</taxon>
    </lineage>
</organism>
<comment type="catalytic activity">
    <reaction evidence="5">
        <text>a short-chain (3S)-3-hydroxyacyl-CoA = a short-chain (2E)-enoyl-CoA + H2O</text>
        <dbReference type="Rhea" id="RHEA:52664"/>
        <dbReference type="ChEBI" id="CHEBI:15377"/>
        <dbReference type="ChEBI" id="CHEBI:87488"/>
        <dbReference type="ChEBI" id="CHEBI:136760"/>
        <dbReference type="EC" id="4.2.1.150"/>
    </reaction>
</comment>
<evidence type="ECO:0000256" key="2">
    <source>
        <dbReference type="ARBA" id="ARBA00005254"/>
    </source>
</evidence>
<dbReference type="InterPro" id="IPR014748">
    <property type="entry name" value="Enoyl-CoA_hydra_C"/>
</dbReference>
<dbReference type="InterPro" id="IPR001753">
    <property type="entry name" value="Enoyl-CoA_hydra/iso"/>
</dbReference>
<dbReference type="PANTHER" id="PTHR11941:SF54">
    <property type="entry name" value="ENOYL-COA HYDRATASE, MITOCHONDRIAL"/>
    <property type="match status" value="1"/>
</dbReference>